<proteinExistence type="predicted"/>
<keyword evidence="2" id="KW-1185">Reference proteome</keyword>
<evidence type="ECO:0000313" key="2">
    <source>
        <dbReference type="Proteomes" id="UP001057402"/>
    </source>
</evidence>
<protein>
    <submittedName>
        <fullName evidence="1">Uncharacterized protein</fullName>
    </submittedName>
</protein>
<evidence type="ECO:0000313" key="1">
    <source>
        <dbReference type="EMBL" id="KAI4386828.1"/>
    </source>
</evidence>
<name>A0ACB9S846_9MYRT</name>
<sequence>MGSKSRGKKAETPGDGGGSGGVTDERFSSANFDPKFQNVPKQKSKVEIDDRFQRMFTDASFSSSAAPTDKRGRPKKKRGGGGGESERSLMERYYRIGERKEEEEVEDESHSEEGGVDDVAKFSVSSDDDEDDLERDEPEEDSATTTDTDDESEEDEEGEELEENVPIIDQETSRLAVVNLDWRHVRAVDLYVLLSSFLPKNGRILSVTIYPSEFGLQRMKEEEIHGPVGLFEDDSSDDDDDEDKDCDIDNEKLRAYERSRMRHYYAVVECDSSWTADHLYKACDGGEFGRSSNVMDLRFIPDSMEFKHPPHDKATEVPENYDGKDFETRALQQSKIDLTWDEDEPDRVKTLKRKFNADQLADLEVKDFLASDDSESESEEDEDGEVSKDRSDKKGKKLEKYRALLQEVNGSDDDEDGNQDMEITFNTGLEDLSKRLMEKKDKKSETVWEAYLRKRREKKKAKKSKPETSSDEDSSDADREVTEEPDDFFLEEPPVKRSKNEKGHGKTMKQGKEKEDVDTGAASQAELELLLADDAGADAGPKGYKIKSESAKGKKGSEGSKIPSGEYDDPRFSALFTHPLYALDPTHPDFKRSAAYARQLADKQLKADRREPTKGTLTEYTGSTDLAWDKSHINKDEDRKNSHRLASVPGKTELSSLVKSVKMKSKLVQLSENGNKTSLKKKK</sequence>
<comment type="caution">
    <text evidence="1">The sequence shown here is derived from an EMBL/GenBank/DDBJ whole genome shotgun (WGS) entry which is preliminary data.</text>
</comment>
<organism evidence="1 2">
    <name type="scientific">Melastoma candidum</name>
    <dbReference type="NCBI Taxonomy" id="119954"/>
    <lineage>
        <taxon>Eukaryota</taxon>
        <taxon>Viridiplantae</taxon>
        <taxon>Streptophyta</taxon>
        <taxon>Embryophyta</taxon>
        <taxon>Tracheophyta</taxon>
        <taxon>Spermatophyta</taxon>
        <taxon>Magnoliopsida</taxon>
        <taxon>eudicotyledons</taxon>
        <taxon>Gunneridae</taxon>
        <taxon>Pentapetalae</taxon>
        <taxon>rosids</taxon>
        <taxon>malvids</taxon>
        <taxon>Myrtales</taxon>
        <taxon>Melastomataceae</taxon>
        <taxon>Melastomatoideae</taxon>
        <taxon>Melastomateae</taxon>
        <taxon>Melastoma</taxon>
    </lineage>
</organism>
<reference evidence="2" key="1">
    <citation type="journal article" date="2023" name="Front. Plant Sci.">
        <title>Chromosomal-level genome assembly of Melastoma candidum provides insights into trichome evolution.</title>
        <authorList>
            <person name="Zhong Y."/>
            <person name="Wu W."/>
            <person name="Sun C."/>
            <person name="Zou P."/>
            <person name="Liu Y."/>
            <person name="Dai S."/>
            <person name="Zhou R."/>
        </authorList>
    </citation>
    <scope>NUCLEOTIDE SEQUENCE [LARGE SCALE GENOMIC DNA]</scope>
</reference>
<accession>A0ACB9S846</accession>
<gene>
    <name evidence="1" type="ORF">MLD38_004727</name>
</gene>
<dbReference type="EMBL" id="CM042881">
    <property type="protein sequence ID" value="KAI4386828.1"/>
    <property type="molecule type" value="Genomic_DNA"/>
</dbReference>
<dbReference type="Proteomes" id="UP001057402">
    <property type="component" value="Chromosome 2"/>
</dbReference>